<dbReference type="Pfam" id="PF03881">
    <property type="entry name" value="Fructosamin_kin"/>
    <property type="match status" value="1"/>
</dbReference>
<dbReference type="InterPro" id="IPR016477">
    <property type="entry name" value="Fructo-/Ketosamine-3-kinase"/>
</dbReference>
<protein>
    <submittedName>
        <fullName evidence="3">Fructosamine kinase family protein</fullName>
    </submittedName>
</protein>
<comment type="caution">
    <text evidence="3">The sequence shown here is derived from an EMBL/GenBank/DDBJ whole genome shotgun (WGS) entry which is preliminary data.</text>
</comment>
<evidence type="ECO:0000256" key="2">
    <source>
        <dbReference type="PIRNR" id="PIRNR006221"/>
    </source>
</evidence>
<dbReference type="Proteomes" id="UP000321405">
    <property type="component" value="Unassembled WGS sequence"/>
</dbReference>
<name>A0A511BRN6_9PROT</name>
<dbReference type="PIRSF" id="PIRSF006221">
    <property type="entry name" value="Ketosamine-3-kinase"/>
    <property type="match status" value="1"/>
</dbReference>
<gene>
    <name evidence="3" type="primary">yniA</name>
    <name evidence="3" type="ORF">SSA02_21590</name>
</gene>
<dbReference type="RefSeq" id="WP_147094074.1">
    <property type="nucleotide sequence ID" value="NZ_BJVC01000005.1"/>
</dbReference>
<dbReference type="PANTHER" id="PTHR12149:SF8">
    <property type="entry name" value="PROTEIN-RIBULOSAMINE 3-KINASE"/>
    <property type="match status" value="1"/>
</dbReference>
<dbReference type="InterPro" id="IPR011009">
    <property type="entry name" value="Kinase-like_dom_sf"/>
</dbReference>
<dbReference type="SUPFAM" id="SSF56112">
    <property type="entry name" value="Protein kinase-like (PK-like)"/>
    <property type="match status" value="1"/>
</dbReference>
<dbReference type="PANTHER" id="PTHR12149">
    <property type="entry name" value="FRUCTOSAMINE 3 KINASE-RELATED PROTEIN"/>
    <property type="match status" value="1"/>
</dbReference>
<dbReference type="Gene3D" id="3.90.1200.10">
    <property type="match status" value="1"/>
</dbReference>
<keyword evidence="4" id="KW-1185">Reference proteome</keyword>
<dbReference type="EMBL" id="BJVC01000005">
    <property type="protein sequence ID" value="GEL02996.1"/>
    <property type="molecule type" value="Genomic_DNA"/>
</dbReference>
<evidence type="ECO:0000313" key="4">
    <source>
        <dbReference type="Proteomes" id="UP000321405"/>
    </source>
</evidence>
<accession>A0A511BRN6</accession>
<evidence type="ECO:0000256" key="1">
    <source>
        <dbReference type="ARBA" id="ARBA00009460"/>
    </source>
</evidence>
<dbReference type="Gene3D" id="3.30.200.20">
    <property type="entry name" value="Phosphorylase Kinase, domain 1"/>
    <property type="match status" value="1"/>
</dbReference>
<dbReference type="OrthoDB" id="5291879at2"/>
<reference evidence="3 4" key="1">
    <citation type="submission" date="2019-07" db="EMBL/GenBank/DDBJ databases">
        <title>Whole genome shotgun sequence of Swaminathania salitolerans NBRC 104436.</title>
        <authorList>
            <person name="Hosoyama A."/>
            <person name="Uohara A."/>
            <person name="Ohji S."/>
            <person name="Ichikawa N."/>
        </authorList>
    </citation>
    <scope>NUCLEOTIDE SEQUENCE [LARGE SCALE GENOMIC DNA]</scope>
    <source>
        <strain evidence="3 4">NBRC 104436</strain>
    </source>
</reference>
<keyword evidence="2 3" id="KW-0418">Kinase</keyword>
<sequence>MSERLVDAARLIGEKDDFDAMPLGGGDLSEIWHLRFPSGREAVVKIGGQPQIEAAMLESLAGTGVTVPQVLGVAADLLVLSYFPPARTDWAALGAAMARLHATPQPGRYGWDADYAFGTVPIENGWDDDWRRFWREKRLRPFLGGLPREHAARVHHVMERIDTLLPEAPRAVLLHGDLWSGNVVYTPDPAGGTRAALIDPACFVGDASADFAILTLFASPPPAFWEAYGPLPSGYERSILAYRLWPALVHCRLFGATYLPLLDRCLDAISL</sequence>
<comment type="similarity">
    <text evidence="1 2">Belongs to the fructosamine kinase family.</text>
</comment>
<organism evidence="3 4">
    <name type="scientific">Swaminathania salitolerans</name>
    <dbReference type="NCBI Taxonomy" id="182838"/>
    <lineage>
        <taxon>Bacteria</taxon>
        <taxon>Pseudomonadati</taxon>
        <taxon>Pseudomonadota</taxon>
        <taxon>Alphaproteobacteria</taxon>
        <taxon>Acetobacterales</taxon>
        <taxon>Acetobacteraceae</taxon>
        <taxon>Swaminathania</taxon>
    </lineage>
</organism>
<dbReference type="GO" id="GO:0016301">
    <property type="term" value="F:kinase activity"/>
    <property type="evidence" value="ECO:0007669"/>
    <property type="project" value="UniProtKB-UniRule"/>
</dbReference>
<keyword evidence="2" id="KW-0808">Transferase</keyword>
<dbReference type="AlphaFoldDB" id="A0A511BRN6"/>
<evidence type="ECO:0000313" key="3">
    <source>
        <dbReference type="EMBL" id="GEL02996.1"/>
    </source>
</evidence>
<proteinExistence type="inferred from homology"/>